<dbReference type="InterPro" id="IPR051437">
    <property type="entry name" value="TTLL_monoglycylase"/>
</dbReference>
<evidence type="ECO:0000256" key="6">
    <source>
        <dbReference type="SAM" id="Coils"/>
    </source>
</evidence>
<dbReference type="AlphaFoldDB" id="A0A0V0QJ91"/>
<evidence type="ECO:0000256" key="4">
    <source>
        <dbReference type="ARBA" id="ARBA00022741"/>
    </source>
</evidence>
<sequence>MELGITGVKVQQNVRSDKKPQLQIGQSSIRIKTQTVKSKIVKTNSDRQIQQKQNVKIIKKLEEGFKLPPIPRVNKFTKNVSTAKNSTQIVQSNSILQSKQLQKRNSVQKKQIQEQDQQAELTLQQENQKIHLFFRFKLATLMHVLDFPQYYEGNTTKKVFIISGGYQSLRKQLIELGWYENPDKDSLYFDLKWTLRTKDIDFGLALDCQFINHVSNVGRYPTIQKDEWKLLKQWPNLKQNLKQEKIQKIRNKLQDEFETGAGQQDIQGVITQCLNQQKDYNPQYNMQGENNLWVIKPAGLSRGRGIRSFQDLEPIFEYVFSKDIQWVAQKYMENLYLIDGKKFDLRQWVLVTDFNPLTIFYYDECYARICSEKYDVNDLNNKYAQIVNQCIQKKKQNFDEEKEDTTMTQDEFKSHLIKNEGSDKFQSIKKKMIKAIISSLKSVSDSVQYRKNSFEFLGYDFMIDDQLNPWLIEINTSPSMEYTTSVTKRLVQMGLTDTAKLINNYLFNNRNIQKNTDIGNWKFCYREQKDQK</sequence>
<dbReference type="GO" id="GO:0005524">
    <property type="term" value="F:ATP binding"/>
    <property type="evidence" value="ECO:0007669"/>
    <property type="project" value="UniProtKB-KW"/>
</dbReference>
<comment type="caution">
    <text evidence="7">The sequence shown here is derived from an EMBL/GenBank/DDBJ whole genome shotgun (WGS) entry which is preliminary data.</text>
</comment>
<organism evidence="7 8">
    <name type="scientific">Pseudocohnilembus persalinus</name>
    <name type="common">Ciliate</name>
    <dbReference type="NCBI Taxonomy" id="266149"/>
    <lineage>
        <taxon>Eukaryota</taxon>
        <taxon>Sar</taxon>
        <taxon>Alveolata</taxon>
        <taxon>Ciliophora</taxon>
        <taxon>Intramacronucleata</taxon>
        <taxon>Oligohymenophorea</taxon>
        <taxon>Scuticociliatia</taxon>
        <taxon>Philasterida</taxon>
        <taxon>Pseudocohnilembidae</taxon>
        <taxon>Pseudocohnilembus</taxon>
    </lineage>
</organism>
<dbReference type="InParanoid" id="A0A0V0QJ91"/>
<dbReference type="PANTHER" id="PTHR45870:SF2">
    <property type="entry name" value="TUBULIN MONOGLYCYLASE TTLL3"/>
    <property type="match status" value="1"/>
</dbReference>
<dbReference type="PANTHER" id="PTHR45870">
    <property type="entry name" value="TUBULIN MONOGLYCYLASE TTLL3"/>
    <property type="match status" value="1"/>
</dbReference>
<dbReference type="SUPFAM" id="SSF56059">
    <property type="entry name" value="Glutathione synthetase ATP-binding domain-like"/>
    <property type="match status" value="1"/>
</dbReference>
<keyword evidence="2" id="KW-0963">Cytoplasm</keyword>
<keyword evidence="8" id="KW-1185">Reference proteome</keyword>
<keyword evidence="6" id="KW-0175">Coiled coil</keyword>
<dbReference type="EMBL" id="LDAU01000155">
    <property type="protein sequence ID" value="KRX02317.1"/>
    <property type="molecule type" value="Genomic_DNA"/>
</dbReference>
<dbReference type="PROSITE" id="PS51221">
    <property type="entry name" value="TTL"/>
    <property type="match status" value="1"/>
</dbReference>
<reference evidence="7 8" key="1">
    <citation type="journal article" date="2015" name="Sci. Rep.">
        <title>Genome of the facultative scuticociliatosis pathogen Pseudocohnilembus persalinus provides insight into its virulence through horizontal gene transfer.</title>
        <authorList>
            <person name="Xiong J."/>
            <person name="Wang G."/>
            <person name="Cheng J."/>
            <person name="Tian M."/>
            <person name="Pan X."/>
            <person name="Warren A."/>
            <person name="Jiang C."/>
            <person name="Yuan D."/>
            <person name="Miao W."/>
        </authorList>
    </citation>
    <scope>NUCLEOTIDE SEQUENCE [LARGE SCALE GENOMIC DNA]</scope>
    <source>
        <strain evidence="7">36N120E</strain>
    </source>
</reference>
<evidence type="ECO:0000256" key="3">
    <source>
        <dbReference type="ARBA" id="ARBA00022598"/>
    </source>
</evidence>
<dbReference type="OrthoDB" id="10255472at2759"/>
<evidence type="ECO:0000256" key="1">
    <source>
        <dbReference type="ARBA" id="ARBA00004496"/>
    </source>
</evidence>
<gene>
    <name evidence="7" type="ORF">PPERSA_09934</name>
</gene>
<dbReference type="GO" id="GO:0005737">
    <property type="term" value="C:cytoplasm"/>
    <property type="evidence" value="ECO:0007669"/>
    <property type="project" value="UniProtKB-SubCell"/>
</dbReference>
<protein>
    <recommendedName>
        <fullName evidence="9">Tubulin-tyrosine ligase/Tubulin polyglutamylase</fullName>
    </recommendedName>
</protein>
<dbReference type="Proteomes" id="UP000054937">
    <property type="component" value="Unassembled WGS sequence"/>
</dbReference>
<keyword evidence="3" id="KW-0436">Ligase</keyword>
<dbReference type="Pfam" id="PF03133">
    <property type="entry name" value="TTL"/>
    <property type="match status" value="1"/>
</dbReference>
<evidence type="ECO:0000313" key="7">
    <source>
        <dbReference type="EMBL" id="KRX02317.1"/>
    </source>
</evidence>
<proteinExistence type="predicted"/>
<dbReference type="GO" id="GO:0015630">
    <property type="term" value="C:microtubule cytoskeleton"/>
    <property type="evidence" value="ECO:0007669"/>
    <property type="project" value="TreeGrafter"/>
</dbReference>
<keyword evidence="5" id="KW-0067">ATP-binding</keyword>
<accession>A0A0V0QJ91</accession>
<feature type="coiled-coil region" evidence="6">
    <location>
        <begin position="98"/>
        <end position="129"/>
    </location>
</feature>
<keyword evidence="4" id="KW-0547">Nucleotide-binding</keyword>
<evidence type="ECO:0000256" key="5">
    <source>
        <dbReference type="ARBA" id="ARBA00022840"/>
    </source>
</evidence>
<evidence type="ECO:0008006" key="9">
    <source>
        <dbReference type="Google" id="ProtNLM"/>
    </source>
</evidence>
<evidence type="ECO:0000256" key="2">
    <source>
        <dbReference type="ARBA" id="ARBA00022490"/>
    </source>
</evidence>
<evidence type="ECO:0000313" key="8">
    <source>
        <dbReference type="Proteomes" id="UP000054937"/>
    </source>
</evidence>
<name>A0A0V0QJ91_PSEPJ</name>
<comment type="subcellular location">
    <subcellularLocation>
        <location evidence="1">Cytoplasm</location>
    </subcellularLocation>
</comment>
<dbReference type="InterPro" id="IPR004344">
    <property type="entry name" value="TTL/TTLL_fam"/>
</dbReference>
<dbReference type="Gene3D" id="3.30.470.20">
    <property type="entry name" value="ATP-grasp fold, B domain"/>
    <property type="match status" value="1"/>
</dbReference>
<dbReference type="GO" id="GO:0070736">
    <property type="term" value="F:protein-glycine ligase activity, initiating"/>
    <property type="evidence" value="ECO:0007669"/>
    <property type="project" value="TreeGrafter"/>
</dbReference>